<dbReference type="InterPro" id="IPR003598">
    <property type="entry name" value="Ig_sub2"/>
</dbReference>
<sequence>MKLSWKGFIKLEPLHLRYGQEQWEEGDLYDKEKQQKPHFKKKLTSVRLKQFGPVHFECRLTPIGDPTMVVEWLHDGKPLAAANRLRMVNEFGYCSLDYEAAYARDSGVITCRATNKYGIDQTSATLIVKDEKSLVQESQLPDGRRVQRIEEIERIAHEGAPSGVTRDDLMEKTKPEIVLLPEPVRVLEGETAKFRCRVTGYPTPKVNWYLNGLLIRKSKRFRILYDGIHYLEIVDSKSYDSGEVKVVAENPEGTAEHVVKFEIQQREDFRTVLRRAPEMKSIQRTVGAQAVFEYKVTGAPHPDIQWFRDSNHIQPSKHCIIVNNVDGSGFIKIMSIQQKDSGLYSCRAMNPLGEASCSAELVVFPDTDSLYSWL</sequence>
<dbReference type="PROSITE" id="PS50835">
    <property type="entry name" value="IG_LIKE"/>
    <property type="match status" value="2"/>
</dbReference>
<dbReference type="SUPFAM" id="SSF48726">
    <property type="entry name" value="Immunoglobulin"/>
    <property type="match status" value="3"/>
</dbReference>
<dbReference type="SMART" id="SM00409">
    <property type="entry name" value="IG"/>
    <property type="match status" value="3"/>
</dbReference>
<evidence type="ECO:0000313" key="6">
    <source>
        <dbReference type="Proteomes" id="UP000314983"/>
    </source>
</evidence>
<gene>
    <name evidence="5" type="primary">DNAI3</name>
</gene>
<feature type="domain" description="Ig-like" evidence="4">
    <location>
        <begin position="175"/>
        <end position="362"/>
    </location>
</feature>
<dbReference type="Proteomes" id="UP000314983">
    <property type="component" value="Chromosome 2"/>
</dbReference>
<keyword evidence="2" id="KW-0963">Cytoplasm</keyword>
<evidence type="ECO:0000313" key="5">
    <source>
        <dbReference type="Ensembl" id="ENSEEEP00000061556.1"/>
    </source>
</evidence>
<dbReference type="FunFam" id="2.60.40.10:FF:000697">
    <property type="entry name" value="titin isoform X1"/>
    <property type="match status" value="1"/>
</dbReference>
<dbReference type="GO" id="GO:0005737">
    <property type="term" value="C:cytoplasm"/>
    <property type="evidence" value="ECO:0007669"/>
    <property type="project" value="UniProtKB-SubCell"/>
</dbReference>
<accession>A0AAY5EXM8</accession>
<evidence type="ECO:0000256" key="2">
    <source>
        <dbReference type="ARBA" id="ARBA00022490"/>
    </source>
</evidence>
<comment type="subcellular location">
    <subcellularLocation>
        <location evidence="1">Cytoplasm</location>
    </subcellularLocation>
</comment>
<dbReference type="InterPro" id="IPR036179">
    <property type="entry name" value="Ig-like_dom_sf"/>
</dbReference>
<dbReference type="GeneTree" id="ENSGT01110000267173"/>
<reference evidence="5" key="2">
    <citation type="submission" date="2025-08" db="UniProtKB">
        <authorList>
            <consortium name="Ensembl"/>
        </authorList>
    </citation>
    <scope>IDENTIFICATION</scope>
</reference>
<reference evidence="5 6" key="1">
    <citation type="submission" date="2020-05" db="EMBL/GenBank/DDBJ databases">
        <title>Electrophorus electricus (electric eel) genome, fEleEle1, primary haplotype.</title>
        <authorList>
            <person name="Myers G."/>
            <person name="Meyer A."/>
            <person name="Fedrigo O."/>
            <person name="Formenti G."/>
            <person name="Rhie A."/>
            <person name="Tracey A."/>
            <person name="Sims Y."/>
            <person name="Jarvis E.D."/>
        </authorList>
    </citation>
    <scope>NUCLEOTIDE SEQUENCE [LARGE SCALE GENOMIC DNA]</scope>
</reference>
<dbReference type="Ensembl" id="ENSEEET00000056996.1">
    <property type="protein sequence ID" value="ENSEEEP00000061556.1"/>
    <property type="gene ID" value="ENSEEEG00000005055.2"/>
</dbReference>
<dbReference type="PANTHER" id="PTHR47633:SF7">
    <property type="entry name" value="TITIN HOMOLOG"/>
    <property type="match status" value="1"/>
</dbReference>
<dbReference type="Gene3D" id="2.60.40.10">
    <property type="entry name" value="Immunoglobulins"/>
    <property type="match status" value="3"/>
</dbReference>
<protein>
    <recommendedName>
        <fullName evidence="4">Ig-like domain-containing protein</fullName>
    </recommendedName>
</protein>
<dbReference type="InterPro" id="IPR007110">
    <property type="entry name" value="Ig-like_dom"/>
</dbReference>
<evidence type="ECO:0000259" key="4">
    <source>
        <dbReference type="PROSITE" id="PS50835"/>
    </source>
</evidence>
<dbReference type="PANTHER" id="PTHR47633">
    <property type="entry name" value="IMMUNOGLOBULIN"/>
    <property type="match status" value="1"/>
</dbReference>
<keyword evidence="3" id="KW-0393">Immunoglobulin domain</keyword>
<dbReference type="InterPro" id="IPR003599">
    <property type="entry name" value="Ig_sub"/>
</dbReference>
<evidence type="ECO:0000256" key="1">
    <source>
        <dbReference type="ARBA" id="ARBA00004496"/>
    </source>
</evidence>
<dbReference type="InterPro" id="IPR013783">
    <property type="entry name" value="Ig-like_fold"/>
</dbReference>
<dbReference type="FunFam" id="2.60.40.10:FF:000425">
    <property type="entry name" value="Myosin light chain kinase"/>
    <property type="match status" value="1"/>
</dbReference>
<proteinExistence type="predicted"/>
<feature type="domain" description="Ig-like" evidence="4">
    <location>
        <begin position="37"/>
        <end position="127"/>
    </location>
</feature>
<organism evidence="5 6">
    <name type="scientific">Electrophorus electricus</name>
    <name type="common">Electric eel</name>
    <name type="synonym">Gymnotus electricus</name>
    <dbReference type="NCBI Taxonomy" id="8005"/>
    <lineage>
        <taxon>Eukaryota</taxon>
        <taxon>Metazoa</taxon>
        <taxon>Chordata</taxon>
        <taxon>Craniata</taxon>
        <taxon>Vertebrata</taxon>
        <taxon>Euteleostomi</taxon>
        <taxon>Actinopterygii</taxon>
        <taxon>Neopterygii</taxon>
        <taxon>Teleostei</taxon>
        <taxon>Ostariophysi</taxon>
        <taxon>Gymnotiformes</taxon>
        <taxon>Gymnotoidei</taxon>
        <taxon>Gymnotidae</taxon>
        <taxon>Electrophorus</taxon>
    </lineage>
</organism>
<dbReference type="Pfam" id="PF07679">
    <property type="entry name" value="I-set"/>
    <property type="match status" value="3"/>
</dbReference>
<reference evidence="5" key="3">
    <citation type="submission" date="2025-09" db="UniProtKB">
        <authorList>
            <consortium name="Ensembl"/>
        </authorList>
    </citation>
    <scope>IDENTIFICATION</scope>
</reference>
<dbReference type="InterPro" id="IPR013098">
    <property type="entry name" value="Ig_I-set"/>
</dbReference>
<keyword evidence="6" id="KW-1185">Reference proteome</keyword>
<dbReference type="AlphaFoldDB" id="A0AAY5EXM8"/>
<dbReference type="FunFam" id="2.60.40.10:FF:000659">
    <property type="entry name" value="titin isoform X1"/>
    <property type="match status" value="1"/>
</dbReference>
<name>A0AAY5EXM8_ELEEL</name>
<dbReference type="SMART" id="SM00408">
    <property type="entry name" value="IGc2"/>
    <property type="match status" value="3"/>
</dbReference>
<evidence type="ECO:0000256" key="3">
    <source>
        <dbReference type="ARBA" id="ARBA00023319"/>
    </source>
</evidence>